<accession>A0A845QLL1</accession>
<evidence type="ECO:0000256" key="1">
    <source>
        <dbReference type="SAM" id="Phobius"/>
    </source>
</evidence>
<dbReference type="EMBL" id="QXWK01000026">
    <property type="protein sequence ID" value="NBH62526.1"/>
    <property type="molecule type" value="Genomic_DNA"/>
</dbReference>
<reference evidence="2 3" key="1">
    <citation type="submission" date="2018-08" db="EMBL/GenBank/DDBJ databases">
        <title>Murine metabolic-syndrome-specific gut microbial biobank.</title>
        <authorList>
            <person name="Liu C."/>
        </authorList>
    </citation>
    <scope>NUCLEOTIDE SEQUENCE [LARGE SCALE GENOMIC DNA]</scope>
    <source>
        <strain evidence="2 3">28</strain>
    </source>
</reference>
<name>A0A845QLL1_9FIRM</name>
<feature type="transmembrane region" description="Helical" evidence="1">
    <location>
        <begin position="166"/>
        <end position="189"/>
    </location>
</feature>
<feature type="transmembrane region" description="Helical" evidence="1">
    <location>
        <begin position="20"/>
        <end position="38"/>
    </location>
</feature>
<feature type="transmembrane region" description="Helical" evidence="1">
    <location>
        <begin position="334"/>
        <end position="355"/>
    </location>
</feature>
<dbReference type="RefSeq" id="WP_160202834.1">
    <property type="nucleotide sequence ID" value="NZ_QXWK01000026.1"/>
</dbReference>
<sequence>MKIVENRKPRVKNAFSLETLVFLGIFGVIFGYLGITMGTVNMMNTLMNTAYDLLLNTVFYIMAIAVLAGAAAGLLTEFGVVAAINKILSPLMKPLYGLPGASIVGVVTTYLSDNPAILSLAEDDNFRRYFKKYQLPALTNIGTAFGMGMIITTFMIGIKAPAGESFVVAALIGNLGAVIGSIVSARLMLRHTKKIYGTEAEVDVKSGCSQISLDERMIREGGLGERFMGAMLEGGKNGVSMGFAIIPGVLIICTIVMMLTGGPSADGTFTGAAYEGVGFLPWLAEKVEFILTPLFGFTAAEGISVPITALGAAGAAIGLVPNLVADGLASGNDIAVFTAMCMCWSGYLSTHVAMMDSLRFRELTGKAILCHTIGGLIAGVSAHLLYMLIG</sequence>
<protein>
    <recommendedName>
        <fullName evidence="4">Transporter gate domain protein</fullName>
    </recommendedName>
</protein>
<feature type="transmembrane region" description="Helical" evidence="1">
    <location>
        <begin position="137"/>
        <end position="160"/>
    </location>
</feature>
<comment type="caution">
    <text evidence="2">The sequence shown here is derived from an EMBL/GenBank/DDBJ whole genome shotgun (WGS) entry which is preliminary data.</text>
</comment>
<organism evidence="2 3">
    <name type="scientific">Anaerotruncus colihominis</name>
    <dbReference type="NCBI Taxonomy" id="169435"/>
    <lineage>
        <taxon>Bacteria</taxon>
        <taxon>Bacillati</taxon>
        <taxon>Bacillota</taxon>
        <taxon>Clostridia</taxon>
        <taxon>Eubacteriales</taxon>
        <taxon>Oscillospiraceae</taxon>
        <taxon>Anaerotruncus</taxon>
    </lineage>
</organism>
<keyword evidence="3" id="KW-1185">Reference proteome</keyword>
<keyword evidence="1" id="KW-0472">Membrane</keyword>
<evidence type="ECO:0000313" key="3">
    <source>
        <dbReference type="Proteomes" id="UP000446866"/>
    </source>
</evidence>
<evidence type="ECO:0008006" key="4">
    <source>
        <dbReference type="Google" id="ProtNLM"/>
    </source>
</evidence>
<evidence type="ECO:0000313" key="2">
    <source>
        <dbReference type="EMBL" id="NBH62526.1"/>
    </source>
</evidence>
<feature type="transmembrane region" description="Helical" evidence="1">
    <location>
        <begin position="238"/>
        <end position="259"/>
    </location>
</feature>
<keyword evidence="1" id="KW-0812">Transmembrane</keyword>
<feature type="transmembrane region" description="Helical" evidence="1">
    <location>
        <begin position="367"/>
        <end position="389"/>
    </location>
</feature>
<proteinExistence type="predicted"/>
<keyword evidence="1" id="KW-1133">Transmembrane helix</keyword>
<dbReference type="AlphaFoldDB" id="A0A845QLL1"/>
<gene>
    <name evidence="2" type="ORF">D0435_12785</name>
</gene>
<feature type="transmembrane region" description="Helical" evidence="1">
    <location>
        <begin position="58"/>
        <end position="84"/>
    </location>
</feature>
<dbReference type="Proteomes" id="UP000446866">
    <property type="component" value="Unassembled WGS sequence"/>
</dbReference>